<feature type="compositionally biased region" description="Low complexity" evidence="1">
    <location>
        <begin position="8"/>
        <end position="34"/>
    </location>
</feature>
<evidence type="ECO:0000313" key="5">
    <source>
        <dbReference type="Proteomes" id="UP000693970"/>
    </source>
</evidence>
<feature type="region of interest" description="Disordered" evidence="1">
    <location>
        <begin position="116"/>
        <end position="144"/>
    </location>
</feature>
<gene>
    <name evidence="4" type="ORF">IV203_022087</name>
</gene>
<sequence>MQVRSTHPKSSPTSPSSTSSTTTSTFIGPSTSGSATSAITRHVAAPDQTQNTVSDINLQAFVDGLIKPRPDDPPLEADTGDSVATNDNGARIVRHYHTHNNNQTYHIYVAGNLPPGVAGPEERPSGTQEGNDVLQSTTDDTRAPMLERMARPRQSLDRSRRTSSAPARLKVRVHNKLPQHPELIDGGMKGMSPPHPLPLAVKPTYNIKTQLELGEPTFPPSSPKCNVEIHPATMETRPATLVPGKTSVSLPGHYLRTVPDEDAPANPHALLDVDVHDLDEPQQEPIIDRGDDDDDDDEPLQQPVVDYDDYDDDSDDEDYEDNEPLSTQEERLIQEKLFHKLFNQNMFNIDLDGYGLDGKPPTVPRASQQFTNEAHQQLLEICFAYQSKEREQWRECLKKYNTKIYDIVKNYKARVVENAAGTKVAKLFFQGRMAIPQREVFMAIRDCHGSRSRHTKQNATFAAVKDLYCNVTQKMVNMYIAMCPTCLKRAPIIKPLKGAACPIITSAFRDRYQVDLIDMRKESVHDVRGVHCNWILVLKDHYTKLSYCEPIPRKRPIFVAEVLCRIFGLIGPPKILQSDNGKEFTAKEVIDAIRELDEDIYAVFGRPRKPNDQGSVESRNKMVKSVLQDIQDQQRAKGKTTNWTKLMGHLMGCLNSHEVRGVNATSAYETVFGVKYHEKLECHIEEIKGCRSLRQRLRLNPDARLEESSKEEFDLEIDDSEPLVPPVVDYWEDVQWENLIQVKKECVHSSLVQLENAACDAAIDITEAEVCLVTCDEDARNAARIVASGKRKLFQLKQAEMMMKRREQCLKHVTVGTLVSCKMDPRDVKNALGLLAIVLEVSESGAGGIQVVTTHGLITTESGKGPYWLPSDRYSVPRVQDVAMPWGLNRVQRDIQKNIFDLERCRKISIQKAYRLQHPMSVEGGKGCGCKGNKCTNFCGCIKAKKKCTERCGCKGGCNNKYH</sequence>
<evidence type="ECO:0000259" key="2">
    <source>
        <dbReference type="PROSITE" id="PS50994"/>
    </source>
</evidence>
<dbReference type="PROSITE" id="PS51634">
    <property type="entry name" value="CRC"/>
    <property type="match status" value="1"/>
</dbReference>
<comment type="caution">
    <text evidence="4">The sequence shown here is derived from an EMBL/GenBank/DDBJ whole genome shotgun (WGS) entry which is preliminary data.</text>
</comment>
<dbReference type="InterPro" id="IPR050951">
    <property type="entry name" value="Retrovirus_Pol_polyprotein"/>
</dbReference>
<feature type="compositionally biased region" description="Acidic residues" evidence="1">
    <location>
        <begin position="306"/>
        <end position="323"/>
    </location>
</feature>
<evidence type="ECO:0000259" key="3">
    <source>
        <dbReference type="PROSITE" id="PS51634"/>
    </source>
</evidence>
<feature type="domain" description="Integrase catalytic" evidence="2">
    <location>
        <begin position="498"/>
        <end position="675"/>
    </location>
</feature>
<dbReference type="GO" id="GO:0015074">
    <property type="term" value="P:DNA integration"/>
    <property type="evidence" value="ECO:0007669"/>
    <property type="project" value="InterPro"/>
</dbReference>
<dbReference type="OrthoDB" id="7552853at2759"/>
<evidence type="ECO:0000256" key="1">
    <source>
        <dbReference type="SAM" id="MobiDB-lite"/>
    </source>
</evidence>
<dbReference type="PANTHER" id="PTHR37984">
    <property type="entry name" value="PROTEIN CBG26694"/>
    <property type="match status" value="1"/>
</dbReference>
<keyword evidence="5" id="KW-1185">Reference proteome</keyword>
<feature type="region of interest" description="Disordered" evidence="1">
    <location>
        <begin position="65"/>
        <end position="86"/>
    </location>
</feature>
<dbReference type="InterPro" id="IPR005172">
    <property type="entry name" value="CRC"/>
</dbReference>
<feature type="compositionally biased region" description="Polar residues" evidence="1">
    <location>
        <begin position="125"/>
        <end position="138"/>
    </location>
</feature>
<dbReference type="PROSITE" id="PS50994">
    <property type="entry name" value="INTEGRASE"/>
    <property type="match status" value="1"/>
</dbReference>
<organism evidence="4 5">
    <name type="scientific">Nitzschia inconspicua</name>
    <dbReference type="NCBI Taxonomy" id="303405"/>
    <lineage>
        <taxon>Eukaryota</taxon>
        <taxon>Sar</taxon>
        <taxon>Stramenopiles</taxon>
        <taxon>Ochrophyta</taxon>
        <taxon>Bacillariophyta</taxon>
        <taxon>Bacillariophyceae</taxon>
        <taxon>Bacillariophycidae</taxon>
        <taxon>Bacillariales</taxon>
        <taxon>Bacillariaceae</taxon>
        <taxon>Nitzschia</taxon>
    </lineage>
</organism>
<dbReference type="PANTHER" id="PTHR37984:SF5">
    <property type="entry name" value="PROTEIN NYNRIN-LIKE"/>
    <property type="match status" value="1"/>
</dbReference>
<dbReference type="EMBL" id="JAGRRH010000023">
    <property type="protein sequence ID" value="KAG7344079.1"/>
    <property type="molecule type" value="Genomic_DNA"/>
</dbReference>
<feature type="region of interest" description="Disordered" evidence="1">
    <location>
        <begin position="1"/>
        <end position="34"/>
    </location>
</feature>
<dbReference type="Proteomes" id="UP000693970">
    <property type="component" value="Unassembled WGS sequence"/>
</dbReference>
<protein>
    <submittedName>
        <fullName evidence="4">Integrase core domain containing protein</fullName>
    </submittedName>
</protein>
<feature type="compositionally biased region" description="Acidic residues" evidence="1">
    <location>
        <begin position="290"/>
        <end position="299"/>
    </location>
</feature>
<proteinExistence type="predicted"/>
<dbReference type="AlphaFoldDB" id="A0A9K3KJE5"/>
<dbReference type="InterPro" id="IPR001584">
    <property type="entry name" value="Integrase_cat-core"/>
</dbReference>
<evidence type="ECO:0000313" key="4">
    <source>
        <dbReference type="EMBL" id="KAG7344079.1"/>
    </source>
</evidence>
<accession>A0A9K3KJE5</accession>
<feature type="region of interest" description="Disordered" evidence="1">
    <location>
        <begin position="283"/>
        <end position="326"/>
    </location>
</feature>
<reference evidence="4" key="2">
    <citation type="submission" date="2021-04" db="EMBL/GenBank/DDBJ databases">
        <authorList>
            <person name="Podell S."/>
        </authorList>
    </citation>
    <scope>NUCLEOTIDE SEQUENCE</scope>
    <source>
        <strain evidence="4">Hildebrandi</strain>
    </source>
</reference>
<feature type="domain" description="CRC" evidence="3">
    <location>
        <begin position="924"/>
        <end position="963"/>
    </location>
</feature>
<name>A0A9K3KJE5_9STRA</name>
<reference evidence="4" key="1">
    <citation type="journal article" date="2021" name="Sci. Rep.">
        <title>Diploid genomic architecture of Nitzschia inconspicua, an elite biomass production diatom.</title>
        <authorList>
            <person name="Oliver A."/>
            <person name="Podell S."/>
            <person name="Pinowska A."/>
            <person name="Traller J.C."/>
            <person name="Smith S.R."/>
            <person name="McClure R."/>
            <person name="Beliaev A."/>
            <person name="Bohutskyi P."/>
            <person name="Hill E.A."/>
            <person name="Rabines A."/>
            <person name="Zheng H."/>
            <person name="Allen L.Z."/>
            <person name="Kuo A."/>
            <person name="Grigoriev I.V."/>
            <person name="Allen A.E."/>
            <person name="Hazlebeck D."/>
            <person name="Allen E.E."/>
        </authorList>
    </citation>
    <scope>NUCLEOTIDE SEQUENCE</scope>
    <source>
        <strain evidence="4">Hildebrandi</strain>
    </source>
</reference>